<dbReference type="EMBL" id="PCRP01000054">
    <property type="protein sequence ID" value="PIP23446.1"/>
    <property type="molecule type" value="Genomic_DNA"/>
</dbReference>
<accession>A0A2G9YW14</accession>
<evidence type="ECO:0000313" key="1">
    <source>
        <dbReference type="EMBL" id="PIP23446.1"/>
    </source>
</evidence>
<name>A0A2G9YW14_9BACT</name>
<proteinExistence type="predicted"/>
<dbReference type="Proteomes" id="UP000230273">
    <property type="component" value="Unassembled WGS sequence"/>
</dbReference>
<comment type="caution">
    <text evidence="1">The sequence shown here is derived from an EMBL/GenBank/DDBJ whole genome shotgun (WGS) entry which is preliminary data.</text>
</comment>
<sequence length="82" mass="9313">MVAGVEPYEVIVWQEEESDGYEDGDDYYVEYEYRALSSERFSSLENAEWYVFFEADGTGNGATISKDGEVIWTFGSTPFPAL</sequence>
<dbReference type="AlphaFoldDB" id="A0A2G9YW14"/>
<gene>
    <name evidence="1" type="ORF">COX36_03315</name>
</gene>
<reference evidence="1 2" key="1">
    <citation type="submission" date="2017-09" db="EMBL/GenBank/DDBJ databases">
        <title>Depth-based differentiation of microbial function through sediment-hosted aquifers and enrichment of novel symbionts in the deep terrestrial subsurface.</title>
        <authorList>
            <person name="Probst A.J."/>
            <person name="Ladd B."/>
            <person name="Jarett J.K."/>
            <person name="Geller-Mcgrath D.E."/>
            <person name="Sieber C.M."/>
            <person name="Emerson J.B."/>
            <person name="Anantharaman K."/>
            <person name="Thomas B.C."/>
            <person name="Malmstrom R."/>
            <person name="Stieglmeier M."/>
            <person name="Klingl A."/>
            <person name="Woyke T."/>
            <person name="Ryan C.M."/>
            <person name="Banfield J.F."/>
        </authorList>
    </citation>
    <scope>NUCLEOTIDE SEQUENCE [LARGE SCALE GENOMIC DNA]</scope>
    <source>
        <strain evidence="1">CG23_combo_of_CG06-09_8_20_14_all_38_19</strain>
    </source>
</reference>
<protein>
    <submittedName>
        <fullName evidence="1">Uncharacterized protein</fullName>
    </submittedName>
</protein>
<organism evidence="1 2">
    <name type="scientific">Candidatus Nealsonbacteria bacterium CG23_combo_of_CG06-09_8_20_14_all_38_19</name>
    <dbReference type="NCBI Taxonomy" id="1974721"/>
    <lineage>
        <taxon>Bacteria</taxon>
        <taxon>Candidatus Nealsoniibacteriota</taxon>
    </lineage>
</organism>
<evidence type="ECO:0000313" key="2">
    <source>
        <dbReference type="Proteomes" id="UP000230273"/>
    </source>
</evidence>